<reference evidence="1 2" key="1">
    <citation type="submission" date="2015-07" db="EMBL/GenBank/DDBJ databases">
        <title>The genome of Dufourea novaeangliae.</title>
        <authorList>
            <person name="Pan H."/>
            <person name="Kapheim K."/>
        </authorList>
    </citation>
    <scope>NUCLEOTIDE SEQUENCE [LARGE SCALE GENOMIC DNA]</scope>
    <source>
        <strain evidence="1">0120121106</strain>
        <tissue evidence="1">Whole body</tissue>
    </source>
</reference>
<dbReference type="AlphaFoldDB" id="A0A154PQM2"/>
<dbReference type="Proteomes" id="UP000076502">
    <property type="component" value="Unassembled WGS sequence"/>
</dbReference>
<proteinExistence type="predicted"/>
<organism evidence="1 2">
    <name type="scientific">Dufourea novaeangliae</name>
    <name type="common">Sweat bee</name>
    <dbReference type="NCBI Taxonomy" id="178035"/>
    <lineage>
        <taxon>Eukaryota</taxon>
        <taxon>Metazoa</taxon>
        <taxon>Ecdysozoa</taxon>
        <taxon>Arthropoda</taxon>
        <taxon>Hexapoda</taxon>
        <taxon>Insecta</taxon>
        <taxon>Pterygota</taxon>
        <taxon>Neoptera</taxon>
        <taxon>Endopterygota</taxon>
        <taxon>Hymenoptera</taxon>
        <taxon>Apocrita</taxon>
        <taxon>Aculeata</taxon>
        <taxon>Apoidea</taxon>
        <taxon>Anthophila</taxon>
        <taxon>Halictidae</taxon>
        <taxon>Rophitinae</taxon>
        <taxon>Dufourea</taxon>
    </lineage>
</organism>
<evidence type="ECO:0000313" key="1">
    <source>
        <dbReference type="EMBL" id="KZC14199.1"/>
    </source>
</evidence>
<evidence type="ECO:0000313" key="2">
    <source>
        <dbReference type="Proteomes" id="UP000076502"/>
    </source>
</evidence>
<protein>
    <submittedName>
        <fullName evidence="1">Uncharacterized protein</fullName>
    </submittedName>
</protein>
<sequence>MHGPRLYESRDFTPAITKQRPKKEFRITVAITSSLAYARDKRQLSYLGYVQ</sequence>
<accession>A0A154PQM2</accession>
<name>A0A154PQM2_DUFNO</name>
<dbReference type="EMBL" id="KQ435046">
    <property type="protein sequence ID" value="KZC14199.1"/>
    <property type="molecule type" value="Genomic_DNA"/>
</dbReference>
<keyword evidence="2" id="KW-1185">Reference proteome</keyword>
<gene>
    <name evidence="1" type="ORF">WN55_06630</name>
</gene>